<dbReference type="GO" id="GO:0003997">
    <property type="term" value="F:acyl-CoA oxidase activity"/>
    <property type="evidence" value="ECO:0007669"/>
    <property type="project" value="InterPro"/>
</dbReference>
<dbReference type="GO" id="GO:0005504">
    <property type="term" value="F:fatty acid binding"/>
    <property type="evidence" value="ECO:0007669"/>
    <property type="project" value="TreeGrafter"/>
</dbReference>
<gene>
    <name evidence="3" type="ORF">PVAR5_0133</name>
</gene>
<accession>V5FPQ0</accession>
<dbReference type="SUPFAM" id="SSF56645">
    <property type="entry name" value="Acyl-CoA dehydrogenase NM domain-like"/>
    <property type="match status" value="1"/>
</dbReference>
<name>V5FPQ0_BYSSN</name>
<comment type="caution">
    <text evidence="3">The sequence shown here is derived from an EMBL/GenBank/DDBJ whole genome shotgun (WGS) entry which is preliminary data.</text>
</comment>
<evidence type="ECO:0000313" key="4">
    <source>
        <dbReference type="Proteomes" id="UP000018001"/>
    </source>
</evidence>
<feature type="compositionally biased region" description="Polar residues" evidence="1">
    <location>
        <begin position="1901"/>
        <end position="1911"/>
    </location>
</feature>
<dbReference type="InterPro" id="IPR009100">
    <property type="entry name" value="AcylCoA_DH/oxidase_NM_dom_sf"/>
</dbReference>
<dbReference type="Gene3D" id="2.40.110.10">
    <property type="entry name" value="Butyryl-CoA Dehydrogenase, subunit A, domain 2"/>
    <property type="match status" value="1"/>
</dbReference>
<organism evidence="3 4">
    <name type="scientific">Byssochlamys spectabilis (strain No. 5 / NBRC 109023)</name>
    <name type="common">Paecilomyces variotii</name>
    <dbReference type="NCBI Taxonomy" id="1356009"/>
    <lineage>
        <taxon>Eukaryota</taxon>
        <taxon>Fungi</taxon>
        <taxon>Dikarya</taxon>
        <taxon>Ascomycota</taxon>
        <taxon>Pezizomycotina</taxon>
        <taxon>Eurotiomycetes</taxon>
        <taxon>Eurotiomycetidae</taxon>
        <taxon>Eurotiales</taxon>
        <taxon>Thermoascaceae</taxon>
        <taxon>Paecilomyces</taxon>
    </lineage>
</organism>
<dbReference type="GO" id="GO:0033540">
    <property type="term" value="P:fatty acid beta-oxidation using acyl-CoA oxidase"/>
    <property type="evidence" value="ECO:0007669"/>
    <property type="project" value="TreeGrafter"/>
</dbReference>
<dbReference type="eggNOG" id="KOG0136">
    <property type="taxonomic scope" value="Eukaryota"/>
</dbReference>
<reference evidence="4" key="1">
    <citation type="journal article" date="2014" name="Genome Announc.">
        <title>Draft genome sequence of the formaldehyde-resistant fungus Byssochlamys spectabilis No. 5 (anamorph Paecilomyces variotii No. 5) (NBRC109023).</title>
        <authorList>
            <person name="Oka T."/>
            <person name="Ekino K."/>
            <person name="Fukuda K."/>
            <person name="Nomura Y."/>
        </authorList>
    </citation>
    <scope>NUCLEOTIDE SEQUENCE [LARGE SCALE GENOMIC DNA]</scope>
    <source>
        <strain evidence="4">No. 5 / NBRC 109023</strain>
    </source>
</reference>
<evidence type="ECO:0000313" key="3">
    <source>
        <dbReference type="EMBL" id="GAD91561.1"/>
    </source>
</evidence>
<feature type="region of interest" description="Disordered" evidence="1">
    <location>
        <begin position="1244"/>
        <end position="1300"/>
    </location>
</feature>
<feature type="compositionally biased region" description="Basic and acidic residues" evidence="1">
    <location>
        <begin position="1144"/>
        <end position="1153"/>
    </location>
</feature>
<feature type="compositionally biased region" description="Polar residues" evidence="1">
    <location>
        <begin position="918"/>
        <end position="927"/>
    </location>
</feature>
<dbReference type="PANTHER" id="PTHR10909">
    <property type="entry name" value="ELECTRON TRANSPORT OXIDOREDUCTASE"/>
    <property type="match status" value="1"/>
</dbReference>
<feature type="compositionally biased region" description="Polar residues" evidence="1">
    <location>
        <begin position="1718"/>
        <end position="1727"/>
    </location>
</feature>
<feature type="region of interest" description="Disordered" evidence="1">
    <location>
        <begin position="879"/>
        <end position="901"/>
    </location>
</feature>
<keyword evidence="4" id="KW-1185">Reference proteome</keyword>
<sequence>MSTQVHIPEISHGDQGTPTLPLLRQDLFKPYSHQSAPTESVAISYLRAQAIGRAYGLTIHDVLHLTPKFWHIHTDMAMGMDAAALTLVTIQYNLAAGTIAPFTKNRPDLLELMDNILKFNVSAQYLLTEIGHGLDAANLETRATLLPNGEFDFHTPTANAAKYMPPTSPVGLARVAVVMARLIVQGEDRGIRPFIVWLNDGRKMCDGVTCKVLPRRTGSKPVDHSLTSFNHVRLPGSALLGSLDMPVNMRLNFLAAIWRVGVGTLALSTSMIPMLKRGLYVAGKYSLRRTVQGSHNKPMTIIGFRTQQRPILHALAQVYVFDAYAEDSARLYVDPRVEKPVRHGIGTVLKAVINQATQTSLYSLAERCGAQGLFEYNNIIESQLEGRGISIAEGDVLALCIRLASELLLGRYQMPTPKNPQSLLALHERGLFKECWDLMKTIKGGHRSDEFNSLILPRCQPLIEAIGHRMAYEAASQAGVHPDLLALYEIGAVMQDPSWYVQHAGLGREAQFMMEAKALDAVLPRLEELLEGTGAGPYCDAPILSQDSWDAFIDRLVKYETPRSDKTQGIFTTCALITSPLTFLWLENLEATFPGITEEKAKAEKEDGRPKRENGVKNDKKGSSLNVKNTVIKVLLDQTVGAAWNTVLFLTTLSILHGQDYNTVVDSIKTCDIGYPMPSLAGLRFAHGNVSLPDAAFLRRKKKEFESLSNVEIVRSLSHVRMPKAFQVALQETNKQGYESPDRIISLYSPSLSSNQNQSSNSDPSLDTVAIDGLARAQDSQFFERISSTQAVSPMAERSSRTKRAPSGSFRQERQRKSSIQSTMRTSIHLESSDESDADDIASIASSPTISPISDHVPHGSGTHWRRFFPELSSHFSLTSSIGQDSQQGRVSPLDDSYHHSFSESQTWDATRISESSLSSQDILENGSSCYSRRSSITSVGSDSPMSNRKTDDAYSVLSPAKAGVFDDSQSMLTRTKHSREHFSVDILMNKPLPEEPPIKMTPLAVRRPNSTSDDGDRSQSRTSVLLGSHRRGYGSSAMISAPRKYDLDALDEAFQRSNPRNMPQVEENGPSPSLTEAAQELENELAKYSEKQTSIEDTSDILNQPLQISRGAMEMVPTRSPPSPVILRSLSQDSLFPRQGSQAEHKRMEDIKSSQCSKRNKMLRKSRARFSFSVSGLNRRKSSESTGHLRSFSSQSLESAISDLDERIKEKPKIGVLLGRTNGSVGNRTPMASFHDSAKMATAELHTSSDHSHNRRASTSSEKLRLQLPRLQTEKIQRLSNQSQEPRSHVRWASRESKNQDEKPLLSGYYVESPDSFNTNRHLAAVELPSSETPQWGNTRRMSSIYELDAGMPSPAMKELDVLAEVKIPLPANVPEQVILGIFEKAGTLEDLFALALTNRQFYRTFKRHELDLMKNALFNMTPAAWELREMSPPWNNEWQHLRDPDAPVPTYTPSLYLQHYVKDIYTLAHVKSLLLLRCSSLLRRETVSGLAGLDPVRAAEIDDALWRIWTFCRIFGSGKGRENDVRGQIDWLNGGLQAQQRMKDPATFLVESFTMNDVLFEPPHGFAQGNGMGLSAEQLYDMTEIWTCLGVLLQPCFGMRAEARRFGVFDGLDMKAGDITKEETVLEEWTYYVLTLGLSAVLSISSLCPAESAEATLRRAQKLGLTKWSPTETGTSRASFLKEAVSRAYEARTKDHRQPRKQETSIVKQEAASPDLLNSSPNGSPSDAPVYQQKTPVDGFPWESPDDKPPQYSEQFDNPQDAATELSPISNYASVMNRLEDQWRQESSNASGSFVVPDMQRVPGTNEFVPISTTRPMSTVPYLGSLIEEPASGQILDPADEAIYRMVYQLGFTEDDAKWALKITDTGDSVKPDAAVNLLLRERKKRERSSSRFAKLKRGSSSNMDQPLSTPLLDPKSLSNTPGWRWA</sequence>
<feature type="region of interest" description="Disordered" evidence="1">
    <location>
        <begin position="991"/>
        <end position="1038"/>
    </location>
</feature>
<feature type="compositionally biased region" description="Low complexity" evidence="1">
    <location>
        <begin position="928"/>
        <end position="939"/>
    </location>
</feature>
<dbReference type="GO" id="GO:0055088">
    <property type="term" value="P:lipid homeostasis"/>
    <property type="evidence" value="ECO:0007669"/>
    <property type="project" value="TreeGrafter"/>
</dbReference>
<dbReference type="Gene3D" id="1.20.140.10">
    <property type="entry name" value="Butyryl-CoA Dehydrogenase, subunit A, domain 3"/>
    <property type="match status" value="1"/>
</dbReference>
<feature type="region of interest" description="Disordered" evidence="1">
    <location>
        <begin position="1057"/>
        <end position="1076"/>
    </location>
</feature>
<feature type="compositionally biased region" description="Polar residues" evidence="1">
    <location>
        <begin position="879"/>
        <end position="890"/>
    </location>
</feature>
<feature type="region of interest" description="Disordered" evidence="1">
    <location>
        <begin position="1886"/>
        <end position="1929"/>
    </location>
</feature>
<feature type="region of interest" description="Disordered" evidence="1">
    <location>
        <begin position="1138"/>
        <end position="1157"/>
    </location>
</feature>
<feature type="region of interest" description="Disordered" evidence="1">
    <location>
        <begin position="918"/>
        <end position="952"/>
    </location>
</feature>
<dbReference type="SUPFAM" id="SSF47203">
    <property type="entry name" value="Acyl-CoA dehydrogenase C-terminal domain-like"/>
    <property type="match status" value="1"/>
</dbReference>
<dbReference type="HOGENOM" id="CLU_235231_0_0_1"/>
<dbReference type="EMBL" id="BAUL01000002">
    <property type="protein sequence ID" value="GAD91561.1"/>
    <property type="molecule type" value="Genomic_DNA"/>
</dbReference>
<dbReference type="Proteomes" id="UP000018001">
    <property type="component" value="Unassembled WGS sequence"/>
</dbReference>
<evidence type="ECO:0000259" key="2">
    <source>
        <dbReference type="Pfam" id="PF22924"/>
    </source>
</evidence>
<dbReference type="GO" id="GO:0071949">
    <property type="term" value="F:FAD binding"/>
    <property type="evidence" value="ECO:0007669"/>
    <property type="project" value="InterPro"/>
</dbReference>
<feature type="compositionally biased region" description="Polar residues" evidence="1">
    <location>
        <begin position="1919"/>
        <end position="1929"/>
    </location>
</feature>
<feature type="region of interest" description="Disordered" evidence="1">
    <location>
        <begin position="788"/>
        <end position="838"/>
    </location>
</feature>
<dbReference type="GO" id="GO:0005777">
    <property type="term" value="C:peroxisome"/>
    <property type="evidence" value="ECO:0007669"/>
    <property type="project" value="InterPro"/>
</dbReference>
<dbReference type="InterPro" id="IPR046373">
    <property type="entry name" value="Acyl-CoA_Oxase/DH_mid-dom_sf"/>
</dbReference>
<proteinExistence type="predicted"/>
<protein>
    <submittedName>
        <fullName evidence="3">F-box domain protein</fullName>
    </submittedName>
</protein>
<feature type="region of interest" description="Disordered" evidence="1">
    <location>
        <begin position="600"/>
        <end position="621"/>
    </location>
</feature>
<dbReference type="OrthoDB" id="5376710at2759"/>
<dbReference type="PANTHER" id="PTHR10909:SF382">
    <property type="entry name" value="ACYL-COENZYME A OXIDASE"/>
    <property type="match status" value="1"/>
</dbReference>
<feature type="domain" description="Acyl-CoA oxidase C-alpha1" evidence="2">
    <location>
        <begin position="268"/>
        <end position="407"/>
    </location>
</feature>
<feature type="compositionally biased region" description="Polar residues" evidence="1">
    <location>
        <begin position="818"/>
        <end position="830"/>
    </location>
</feature>
<dbReference type="InterPro" id="IPR012258">
    <property type="entry name" value="Acyl-CoA_oxidase"/>
</dbReference>
<dbReference type="InterPro" id="IPR036250">
    <property type="entry name" value="AcylCo_DH-like_C"/>
</dbReference>
<dbReference type="Pfam" id="PF22924">
    <property type="entry name" value="ACOX_C_alpha1"/>
    <property type="match status" value="1"/>
</dbReference>
<dbReference type="InterPro" id="IPR055060">
    <property type="entry name" value="ACOX_C_alpha1"/>
</dbReference>
<feature type="region of interest" description="Disordered" evidence="1">
    <location>
        <begin position="1691"/>
        <end position="1763"/>
    </location>
</feature>
<evidence type="ECO:0000256" key="1">
    <source>
        <dbReference type="SAM" id="MobiDB-lite"/>
    </source>
</evidence>
<dbReference type="InParanoid" id="V5FPQ0"/>